<accession>A0ABW1DA30</accession>
<gene>
    <name evidence="1" type="ORF">ACFPZ3_64650</name>
</gene>
<dbReference type="Gene3D" id="3.30.870.10">
    <property type="entry name" value="Endonuclease Chain A"/>
    <property type="match status" value="1"/>
</dbReference>
<keyword evidence="2" id="KW-1185">Reference proteome</keyword>
<dbReference type="Proteomes" id="UP001596058">
    <property type="component" value="Unassembled WGS sequence"/>
</dbReference>
<dbReference type="RefSeq" id="WP_379524326.1">
    <property type="nucleotide sequence ID" value="NZ_JBHSPA010000115.1"/>
</dbReference>
<dbReference type="EMBL" id="JBHSPA010000115">
    <property type="protein sequence ID" value="MFC5834905.1"/>
    <property type="molecule type" value="Genomic_DNA"/>
</dbReference>
<evidence type="ECO:0000313" key="1">
    <source>
        <dbReference type="EMBL" id="MFC5834905.1"/>
    </source>
</evidence>
<proteinExistence type="predicted"/>
<name>A0ABW1DA30_9ACTN</name>
<protein>
    <submittedName>
        <fullName evidence="1">Uncharacterized protein</fullName>
    </submittedName>
</protein>
<reference evidence="2" key="1">
    <citation type="journal article" date="2019" name="Int. J. Syst. Evol. Microbiol.">
        <title>The Global Catalogue of Microorganisms (GCM) 10K type strain sequencing project: providing services to taxonomists for standard genome sequencing and annotation.</title>
        <authorList>
            <consortium name="The Broad Institute Genomics Platform"/>
            <consortium name="The Broad Institute Genome Sequencing Center for Infectious Disease"/>
            <person name="Wu L."/>
            <person name="Ma J."/>
        </authorList>
    </citation>
    <scope>NUCLEOTIDE SEQUENCE [LARGE SCALE GENOMIC DNA]</scope>
    <source>
        <strain evidence="2">CCUG 53903</strain>
    </source>
</reference>
<dbReference type="SUPFAM" id="SSF56024">
    <property type="entry name" value="Phospholipase D/nuclease"/>
    <property type="match status" value="1"/>
</dbReference>
<comment type="caution">
    <text evidence="1">The sequence shown here is derived from an EMBL/GenBank/DDBJ whole genome shotgun (WGS) entry which is preliminary data.</text>
</comment>
<sequence length="70" mass="8278">MLEAYLRAIAKAERLIYFENQYFTNEAITRALVRALNTTDELEVILLLQIDPDIYAHFLGAWTSYPLWQR</sequence>
<evidence type="ECO:0000313" key="2">
    <source>
        <dbReference type="Proteomes" id="UP001596058"/>
    </source>
</evidence>
<organism evidence="1 2">
    <name type="scientific">Nonomuraea insulae</name>
    <dbReference type="NCBI Taxonomy" id="1616787"/>
    <lineage>
        <taxon>Bacteria</taxon>
        <taxon>Bacillati</taxon>
        <taxon>Actinomycetota</taxon>
        <taxon>Actinomycetes</taxon>
        <taxon>Streptosporangiales</taxon>
        <taxon>Streptosporangiaceae</taxon>
        <taxon>Nonomuraea</taxon>
    </lineage>
</organism>